<evidence type="ECO:0000313" key="1">
    <source>
        <dbReference type="EMBL" id="TGL09143.1"/>
    </source>
</evidence>
<dbReference type="EMBL" id="RQFT01000002">
    <property type="protein sequence ID" value="TGL09143.1"/>
    <property type="molecule type" value="Genomic_DNA"/>
</dbReference>
<proteinExistence type="predicted"/>
<organism evidence="1 2">
    <name type="scientific">Leptospira bouyouniensis</name>
    <dbReference type="NCBI Taxonomy" id="2484911"/>
    <lineage>
        <taxon>Bacteria</taxon>
        <taxon>Pseudomonadati</taxon>
        <taxon>Spirochaetota</taxon>
        <taxon>Spirochaetia</taxon>
        <taxon>Leptospirales</taxon>
        <taxon>Leptospiraceae</taxon>
        <taxon>Leptospira</taxon>
    </lineage>
</organism>
<name>A0A7I0HWN0_9LEPT</name>
<evidence type="ECO:0000313" key="2">
    <source>
        <dbReference type="Proteomes" id="UP000297641"/>
    </source>
</evidence>
<accession>A0A7I0HWN0</accession>
<gene>
    <name evidence="1" type="ORF">EHQ43_01415</name>
</gene>
<sequence length="228" mass="27374">MSQTIITKNLEDYTKFRVQSGLEILINRIHPNAIEEAAKFHHENTFSNHFQTYYMEILKNETLFLNQKNYFSVFKSKYGLQGFDTYHLQSLEDSKEEILTLLQTGDLITQYQKYFWKQKIKHKEDYIEKDLNSFFTKFVHTFYPDSFPALENPIKILLGFEKESFLFAFFCIATLYQRFIFECPNQMQLLREIFKQETQSFNERTNAYSDFKLLDLILWKIANLDSNS</sequence>
<comment type="caution">
    <text evidence="1">The sequence shown here is derived from an EMBL/GenBank/DDBJ whole genome shotgun (WGS) entry which is preliminary data.</text>
</comment>
<protein>
    <submittedName>
        <fullName evidence="1">Uncharacterized protein</fullName>
    </submittedName>
</protein>
<dbReference type="AlphaFoldDB" id="A0A7I0HWN0"/>
<reference evidence="1 2" key="1">
    <citation type="journal article" date="2019" name="PLoS Negl. Trop. Dis.">
        <title>Revisiting the worldwide diversity of Leptospira species in the environment.</title>
        <authorList>
            <person name="Vincent A.T."/>
            <person name="Schiettekatte O."/>
            <person name="Bourhy P."/>
            <person name="Veyrier F.J."/>
            <person name="Picardeau M."/>
        </authorList>
    </citation>
    <scope>NUCLEOTIDE SEQUENCE [LARGE SCALE GENOMIC DNA]</scope>
    <source>
        <strain evidence="1 2">201800273</strain>
    </source>
</reference>
<dbReference type="RefSeq" id="WP_135769960.1">
    <property type="nucleotide sequence ID" value="NZ_RQFT01000002.1"/>
</dbReference>
<dbReference type="Proteomes" id="UP000297641">
    <property type="component" value="Unassembled WGS sequence"/>
</dbReference>